<keyword evidence="3" id="KW-1185">Reference proteome</keyword>
<dbReference type="AlphaFoldDB" id="A0AAV1S1L6"/>
<dbReference type="EMBL" id="CAWUPB010001160">
    <property type="protein sequence ID" value="CAK7342508.1"/>
    <property type="molecule type" value="Genomic_DNA"/>
</dbReference>
<evidence type="ECO:0000313" key="2">
    <source>
        <dbReference type="EMBL" id="CAK7342508.1"/>
    </source>
</evidence>
<reference evidence="2 3" key="1">
    <citation type="submission" date="2024-01" db="EMBL/GenBank/DDBJ databases">
        <authorList>
            <person name="Waweru B."/>
        </authorList>
    </citation>
    <scope>NUCLEOTIDE SEQUENCE [LARGE SCALE GENOMIC DNA]</scope>
</reference>
<gene>
    <name evidence="2" type="ORF">DCAF_LOCUS16829</name>
</gene>
<evidence type="ECO:0000256" key="1">
    <source>
        <dbReference type="SAM" id="MobiDB-lite"/>
    </source>
</evidence>
<evidence type="ECO:0000313" key="3">
    <source>
        <dbReference type="Proteomes" id="UP001314170"/>
    </source>
</evidence>
<name>A0AAV1S1L6_9ROSI</name>
<feature type="region of interest" description="Disordered" evidence="1">
    <location>
        <begin position="1"/>
        <end position="34"/>
    </location>
</feature>
<sequence>MKVLNGEIKSNQLNLNNNFSLPSQSEGNFPNSKRSERTIELNEMNGKMIGKKPLSRHFRLLILTQSEEQMNIHLECFIHEVDCQAKYRM</sequence>
<protein>
    <submittedName>
        <fullName evidence="2">Uncharacterized protein</fullName>
    </submittedName>
</protein>
<dbReference type="Proteomes" id="UP001314170">
    <property type="component" value="Unassembled WGS sequence"/>
</dbReference>
<organism evidence="2 3">
    <name type="scientific">Dovyalis caffra</name>
    <dbReference type="NCBI Taxonomy" id="77055"/>
    <lineage>
        <taxon>Eukaryota</taxon>
        <taxon>Viridiplantae</taxon>
        <taxon>Streptophyta</taxon>
        <taxon>Embryophyta</taxon>
        <taxon>Tracheophyta</taxon>
        <taxon>Spermatophyta</taxon>
        <taxon>Magnoliopsida</taxon>
        <taxon>eudicotyledons</taxon>
        <taxon>Gunneridae</taxon>
        <taxon>Pentapetalae</taxon>
        <taxon>rosids</taxon>
        <taxon>fabids</taxon>
        <taxon>Malpighiales</taxon>
        <taxon>Salicaceae</taxon>
        <taxon>Flacourtieae</taxon>
        <taxon>Dovyalis</taxon>
    </lineage>
</organism>
<comment type="caution">
    <text evidence="2">The sequence shown here is derived from an EMBL/GenBank/DDBJ whole genome shotgun (WGS) entry which is preliminary data.</text>
</comment>
<feature type="compositionally biased region" description="Low complexity" evidence="1">
    <location>
        <begin position="10"/>
        <end position="25"/>
    </location>
</feature>
<accession>A0AAV1S1L6</accession>
<proteinExistence type="predicted"/>